<sequence length="77" mass="9060">MESFSSKDIISSVTTYVNNQYQMEQLTELFHKSPAMDAKITVNNALEIMRSNVNWMKNNKDTIDKWLREYVKKLPTT</sequence>
<accession>A0A0L8GBV0</accession>
<dbReference type="EMBL" id="KQ422632">
    <property type="protein sequence ID" value="KOF74522.1"/>
    <property type="molecule type" value="Genomic_DNA"/>
</dbReference>
<reference evidence="1" key="1">
    <citation type="submission" date="2015-07" db="EMBL/GenBank/DDBJ databases">
        <title>MeaNS - Measles Nucleotide Surveillance Program.</title>
        <authorList>
            <person name="Tran T."/>
            <person name="Druce J."/>
        </authorList>
    </citation>
    <scope>NUCLEOTIDE SEQUENCE</scope>
    <source>
        <strain evidence="1">UCB-OBI-ISO-001</strain>
        <tissue evidence="1">Gonad</tissue>
    </source>
</reference>
<proteinExistence type="predicted"/>
<dbReference type="Gene3D" id="1.25.50.20">
    <property type="match status" value="1"/>
</dbReference>
<evidence type="ECO:0008006" key="2">
    <source>
        <dbReference type="Google" id="ProtNLM"/>
    </source>
</evidence>
<protein>
    <recommendedName>
        <fullName evidence="2">ERAP1-like C-terminal domain-containing protein</fullName>
    </recommendedName>
</protein>
<name>A0A0L8GBV0_OCTBM</name>
<dbReference type="KEGG" id="obi:106877842"/>
<gene>
    <name evidence="1" type="ORF">OCBIM_22036014mg</name>
</gene>
<dbReference type="AlphaFoldDB" id="A0A0L8GBV0"/>
<evidence type="ECO:0000313" key="1">
    <source>
        <dbReference type="EMBL" id="KOF74522.1"/>
    </source>
</evidence>
<organism evidence="1">
    <name type="scientific">Octopus bimaculoides</name>
    <name type="common">California two-spotted octopus</name>
    <dbReference type="NCBI Taxonomy" id="37653"/>
    <lineage>
        <taxon>Eukaryota</taxon>
        <taxon>Metazoa</taxon>
        <taxon>Spiralia</taxon>
        <taxon>Lophotrochozoa</taxon>
        <taxon>Mollusca</taxon>
        <taxon>Cephalopoda</taxon>
        <taxon>Coleoidea</taxon>
        <taxon>Octopodiformes</taxon>
        <taxon>Octopoda</taxon>
        <taxon>Incirrata</taxon>
        <taxon>Octopodidae</taxon>
        <taxon>Octopus</taxon>
    </lineage>
</organism>